<name>A0A9N8E5D8_9STRA</name>
<dbReference type="EMBL" id="CAICTM010000690">
    <property type="protein sequence ID" value="CAB9515031.1"/>
    <property type="molecule type" value="Genomic_DNA"/>
</dbReference>
<dbReference type="NCBIfam" id="TIGR01459">
    <property type="entry name" value="HAD-SF-IIA-hyp4"/>
    <property type="match status" value="1"/>
</dbReference>
<dbReference type="InterPro" id="IPR023214">
    <property type="entry name" value="HAD_sf"/>
</dbReference>
<dbReference type="InterPro" id="IPR036412">
    <property type="entry name" value="HAD-like_sf"/>
</dbReference>
<dbReference type="GO" id="GO:0016791">
    <property type="term" value="F:phosphatase activity"/>
    <property type="evidence" value="ECO:0007669"/>
    <property type="project" value="TreeGrafter"/>
</dbReference>
<dbReference type="OrthoDB" id="426235at2759"/>
<organism evidence="1 2">
    <name type="scientific">Seminavis robusta</name>
    <dbReference type="NCBI Taxonomy" id="568900"/>
    <lineage>
        <taxon>Eukaryota</taxon>
        <taxon>Sar</taxon>
        <taxon>Stramenopiles</taxon>
        <taxon>Ochrophyta</taxon>
        <taxon>Bacillariophyta</taxon>
        <taxon>Bacillariophyceae</taxon>
        <taxon>Bacillariophycidae</taxon>
        <taxon>Naviculales</taxon>
        <taxon>Naviculaceae</taxon>
        <taxon>Seminavis</taxon>
    </lineage>
</organism>
<dbReference type="Pfam" id="PF13242">
    <property type="entry name" value="Hydrolase_like"/>
    <property type="match status" value="1"/>
</dbReference>
<dbReference type="AlphaFoldDB" id="A0A9N8E5D8"/>
<dbReference type="InterPro" id="IPR006356">
    <property type="entry name" value="HAD-SF_hydro_IIA_hyp3"/>
</dbReference>
<reference evidence="1" key="1">
    <citation type="submission" date="2020-06" db="EMBL/GenBank/DDBJ databases">
        <authorList>
            <consortium name="Plant Systems Biology data submission"/>
        </authorList>
    </citation>
    <scope>NUCLEOTIDE SEQUENCE</scope>
    <source>
        <strain evidence="1">D6</strain>
    </source>
</reference>
<dbReference type="Pfam" id="PF13344">
    <property type="entry name" value="Hydrolase_6"/>
    <property type="match status" value="1"/>
</dbReference>
<accession>A0A9N8E5D8</accession>
<keyword evidence="1" id="KW-0378">Hydrolase</keyword>
<dbReference type="Proteomes" id="UP001153069">
    <property type="component" value="Unassembled WGS sequence"/>
</dbReference>
<proteinExistence type="predicted"/>
<comment type="caution">
    <text evidence="1">The sequence shown here is derived from an EMBL/GenBank/DDBJ whole genome shotgun (WGS) entry which is preliminary data.</text>
</comment>
<dbReference type="PANTHER" id="PTHR19288">
    <property type="entry name" value="4-NITROPHENYLPHOSPHATASE-RELATED"/>
    <property type="match status" value="1"/>
</dbReference>
<dbReference type="Gene3D" id="3.40.50.1000">
    <property type="entry name" value="HAD superfamily/HAD-like"/>
    <property type="match status" value="2"/>
</dbReference>
<sequence length="306" mass="32857">MPYQTNASIEEIVDLYDGFILDQFGVLHNGAHGLEGAPECVKALHAKGKKLIILSNSSSPSAAAIAKLPKLGYDPSMLVGAVTSGQEAIKYLAETYPGKKAIFFTWDKTHHTTQQGFLEKCGGIQPTNSVEEADFVLLHGVQVLLGPNGDETSLDGYMQTGDMSSVIEPMLKKCAARNLPMVCANPDFIMVRPDGTNAHMPGKLAKKYEELGGSCTSFGKPHAAHFEACVREIGLPKDKVVHVGDSLHHDIAGANAAGIASVFVVGGVHREEVGSKLGEMPPRDKLDELFAQHSQTPTHVVPMFRM</sequence>
<evidence type="ECO:0000313" key="1">
    <source>
        <dbReference type="EMBL" id="CAB9515031.1"/>
    </source>
</evidence>
<protein>
    <submittedName>
        <fullName evidence="1">Inherit from COG: Hydrolase</fullName>
    </submittedName>
</protein>
<gene>
    <name evidence="1" type="ORF">SEMRO_691_G187750.1</name>
</gene>
<evidence type="ECO:0000313" key="2">
    <source>
        <dbReference type="Proteomes" id="UP001153069"/>
    </source>
</evidence>
<dbReference type="SUPFAM" id="SSF56784">
    <property type="entry name" value="HAD-like"/>
    <property type="match status" value="1"/>
</dbReference>
<dbReference type="GO" id="GO:0005737">
    <property type="term" value="C:cytoplasm"/>
    <property type="evidence" value="ECO:0007669"/>
    <property type="project" value="TreeGrafter"/>
</dbReference>
<dbReference type="InterPro" id="IPR006357">
    <property type="entry name" value="HAD-SF_hydro_IIA"/>
</dbReference>
<keyword evidence="2" id="KW-1185">Reference proteome</keyword>
<dbReference type="PANTHER" id="PTHR19288:SF90">
    <property type="entry name" value="OS08G0542600 PROTEIN"/>
    <property type="match status" value="1"/>
</dbReference>